<sequence>MKTTKRPATQFDIYGLGAGEPVAGNDNETGRELNRRIEAIALPADSMEIRKFKNE</sequence>
<name>V5U183_9ENTR</name>
<protein>
    <recommendedName>
        <fullName evidence="2">OmpA-like domain-containing protein</fullName>
    </recommendedName>
</protein>
<dbReference type="KEGG" id="csi:P262_04094"/>
<gene>
    <name evidence="3" type="ORF">P262_04094</name>
</gene>
<evidence type="ECO:0000256" key="1">
    <source>
        <dbReference type="PROSITE-ProRule" id="PRU00473"/>
    </source>
</evidence>
<feature type="domain" description="OmpA-like" evidence="2">
    <location>
        <begin position="1"/>
        <end position="45"/>
    </location>
</feature>
<dbReference type="InterPro" id="IPR006665">
    <property type="entry name" value="OmpA-like"/>
</dbReference>
<organism evidence="3 4">
    <name type="scientific">Cronobacter malonaticus</name>
    <dbReference type="NCBI Taxonomy" id="413503"/>
    <lineage>
        <taxon>Bacteria</taxon>
        <taxon>Pseudomonadati</taxon>
        <taxon>Pseudomonadota</taxon>
        <taxon>Gammaproteobacteria</taxon>
        <taxon>Enterobacterales</taxon>
        <taxon>Enterobacteriaceae</taxon>
        <taxon>Cronobacter</taxon>
    </lineage>
</organism>
<dbReference type="HOGENOM" id="CLU_3024496_0_0_6"/>
<dbReference type="AlphaFoldDB" id="V5U183"/>
<dbReference type="RefSeq" id="WP_023899180.1">
    <property type="nucleotide sequence ID" value="NC_023032.1"/>
</dbReference>
<evidence type="ECO:0000259" key="2">
    <source>
        <dbReference type="PROSITE" id="PS51123"/>
    </source>
</evidence>
<dbReference type="InterPro" id="IPR036737">
    <property type="entry name" value="OmpA-like_sf"/>
</dbReference>
<evidence type="ECO:0000313" key="3">
    <source>
        <dbReference type="EMBL" id="AHB71281.1"/>
    </source>
</evidence>
<dbReference type="PROSITE" id="PS51123">
    <property type="entry name" value="OMPA_2"/>
    <property type="match status" value="1"/>
</dbReference>
<accession>V5U183</accession>
<dbReference type="GO" id="GO:0016020">
    <property type="term" value="C:membrane"/>
    <property type="evidence" value="ECO:0007669"/>
    <property type="project" value="UniProtKB-UniRule"/>
</dbReference>
<evidence type="ECO:0000313" key="4">
    <source>
        <dbReference type="Proteomes" id="UP000018545"/>
    </source>
</evidence>
<dbReference type="SUPFAM" id="SSF103088">
    <property type="entry name" value="OmpA-like"/>
    <property type="match status" value="1"/>
</dbReference>
<dbReference type="PATRIC" id="fig|1401659.3.peg.2885"/>
<dbReference type="Gene3D" id="3.30.1330.60">
    <property type="entry name" value="OmpA-like domain"/>
    <property type="match status" value="1"/>
</dbReference>
<dbReference type="EMBL" id="CP006731">
    <property type="protein sequence ID" value="AHB71281.1"/>
    <property type="molecule type" value="Genomic_DNA"/>
</dbReference>
<proteinExistence type="predicted"/>
<dbReference type="Proteomes" id="UP000018545">
    <property type="component" value="Chromosome"/>
</dbReference>
<keyword evidence="1" id="KW-0472">Membrane</keyword>
<reference evidence="3 4" key="1">
    <citation type="journal article" date="2014" name="Genome Announc.">
        <title>Complete Genome Sequence of Cronobacter sakazakii Strain CMCC 45402.</title>
        <authorList>
            <person name="Zhao Z."/>
            <person name="Wang L."/>
            <person name="Wang B."/>
            <person name="Liang H."/>
            <person name="Ye Q."/>
            <person name="Zeng M."/>
        </authorList>
    </citation>
    <scope>NUCLEOTIDE SEQUENCE [LARGE SCALE GENOMIC DNA]</scope>
    <source>
        <strain evidence="4">45402</strain>
    </source>
</reference>